<comment type="caution">
    <text evidence="3">The sequence shown here is derived from an EMBL/GenBank/DDBJ whole genome shotgun (WGS) entry which is preliminary data.</text>
</comment>
<dbReference type="Proteomes" id="UP000249453">
    <property type="component" value="Unassembled WGS sequence"/>
</dbReference>
<feature type="compositionally biased region" description="Basic and acidic residues" evidence="1">
    <location>
        <begin position="43"/>
        <end position="58"/>
    </location>
</feature>
<protein>
    <recommendedName>
        <fullName evidence="5">Heme exporter protein D</fullName>
    </recommendedName>
</protein>
<evidence type="ECO:0008006" key="5">
    <source>
        <dbReference type="Google" id="ProtNLM"/>
    </source>
</evidence>
<evidence type="ECO:0000256" key="2">
    <source>
        <dbReference type="SAM" id="Phobius"/>
    </source>
</evidence>
<keyword evidence="4" id="KW-1185">Reference proteome</keyword>
<keyword evidence="2" id="KW-0472">Membrane</keyword>
<dbReference type="AlphaFoldDB" id="A0A364JWE1"/>
<reference evidence="3 4" key="1">
    <citation type="submission" date="2018-06" db="EMBL/GenBank/DDBJ databases">
        <title>Genomic Encyclopedia of Type Strains, Phase IV (KMG-IV): sequencing the most valuable type-strain genomes for metagenomic binning, comparative biology and taxonomic classification.</title>
        <authorList>
            <person name="Goeker M."/>
        </authorList>
    </citation>
    <scope>NUCLEOTIDE SEQUENCE [LARGE SCALE GENOMIC DNA]</scope>
    <source>
        <strain evidence="3 4">DSM 26720</strain>
    </source>
</reference>
<feature type="region of interest" description="Disordered" evidence="1">
    <location>
        <begin position="35"/>
        <end position="58"/>
    </location>
</feature>
<proteinExistence type="predicted"/>
<dbReference type="EMBL" id="QLMK01000003">
    <property type="protein sequence ID" value="RAK30958.1"/>
    <property type="molecule type" value="Genomic_DNA"/>
</dbReference>
<evidence type="ECO:0000313" key="3">
    <source>
        <dbReference type="EMBL" id="RAK30958.1"/>
    </source>
</evidence>
<accession>A0A364JWE1</accession>
<keyword evidence="2" id="KW-0812">Transmembrane</keyword>
<evidence type="ECO:0000256" key="1">
    <source>
        <dbReference type="SAM" id="MobiDB-lite"/>
    </source>
</evidence>
<sequence>MFENGMWLFTMTGGVLILAAVIVIAELHQRRLSRTEQATQNQKVRELYSKDSSQDNET</sequence>
<name>A0A364JWE1_9HYPH</name>
<gene>
    <name evidence="3" type="ORF">C7374_10394</name>
</gene>
<feature type="transmembrane region" description="Helical" evidence="2">
    <location>
        <begin position="6"/>
        <end position="25"/>
    </location>
</feature>
<organism evidence="3 4">
    <name type="scientific">Falsochrobactrum ovis</name>
    <dbReference type="NCBI Taxonomy" id="1293442"/>
    <lineage>
        <taxon>Bacteria</taxon>
        <taxon>Pseudomonadati</taxon>
        <taxon>Pseudomonadota</taxon>
        <taxon>Alphaproteobacteria</taxon>
        <taxon>Hyphomicrobiales</taxon>
        <taxon>Brucellaceae</taxon>
        <taxon>Falsochrobactrum</taxon>
    </lineage>
</organism>
<dbReference type="RefSeq" id="WP_158527804.1">
    <property type="nucleotide sequence ID" value="NZ_JBHEEY010000002.1"/>
</dbReference>
<keyword evidence="2" id="KW-1133">Transmembrane helix</keyword>
<evidence type="ECO:0000313" key="4">
    <source>
        <dbReference type="Proteomes" id="UP000249453"/>
    </source>
</evidence>